<comment type="caution">
    <text evidence="4">The sequence shown here is derived from an EMBL/GenBank/DDBJ whole genome shotgun (WGS) entry which is preliminary data.</text>
</comment>
<keyword evidence="2" id="KW-0328">Glycosyltransferase</keyword>
<comment type="similarity">
    <text evidence="1">Belongs to the UDP-glycosyltransferase family.</text>
</comment>
<name>A0A6G1CTN1_9ORYZ</name>
<dbReference type="Proteomes" id="UP000479710">
    <property type="component" value="Unassembled WGS sequence"/>
</dbReference>
<keyword evidence="2" id="KW-0808">Transferase</keyword>
<dbReference type="PANTHER" id="PTHR48048:SF76">
    <property type="entry name" value="UDP-GLYCOSYLTRANSFERASE 708D1-LIKE"/>
    <property type="match status" value="1"/>
</dbReference>
<dbReference type="Gene3D" id="3.40.50.2000">
    <property type="entry name" value="Glycogen Phosphorylase B"/>
    <property type="match status" value="1"/>
</dbReference>
<sequence length="118" mass="12854">MVWLHQQPARSVVYVAFGSRCAVSHVQLREIAVGLQASGCRFLWIKTTVVDIALELGRGGLAGERGGERGEGEGNDGRRRRAGEGGQGLRGGCQGRRRGRYDTRHTTMLDFVAKLNST</sequence>
<dbReference type="GO" id="GO:0035251">
    <property type="term" value="F:UDP-glucosyltransferase activity"/>
    <property type="evidence" value="ECO:0007669"/>
    <property type="project" value="InterPro"/>
</dbReference>
<dbReference type="AlphaFoldDB" id="A0A6G1CTN1"/>
<reference evidence="4 5" key="1">
    <citation type="submission" date="2019-11" db="EMBL/GenBank/DDBJ databases">
        <title>Whole genome sequence of Oryza granulata.</title>
        <authorList>
            <person name="Li W."/>
        </authorList>
    </citation>
    <scope>NUCLEOTIDE SEQUENCE [LARGE SCALE GENOMIC DNA]</scope>
    <source>
        <strain evidence="5">cv. Menghai</strain>
        <tissue evidence="4">Leaf</tissue>
    </source>
</reference>
<dbReference type="PANTHER" id="PTHR48048">
    <property type="entry name" value="GLYCOSYLTRANSFERASE"/>
    <property type="match status" value="1"/>
</dbReference>
<dbReference type="SUPFAM" id="SSF53756">
    <property type="entry name" value="UDP-Glycosyltransferase/glycogen phosphorylase"/>
    <property type="match status" value="1"/>
</dbReference>
<dbReference type="EMBL" id="SPHZ02000008">
    <property type="protein sequence ID" value="KAF0903431.1"/>
    <property type="molecule type" value="Genomic_DNA"/>
</dbReference>
<evidence type="ECO:0000313" key="5">
    <source>
        <dbReference type="Proteomes" id="UP000479710"/>
    </source>
</evidence>
<protein>
    <submittedName>
        <fullName evidence="4">Uncharacterized protein</fullName>
    </submittedName>
</protein>
<feature type="compositionally biased region" description="Gly residues" evidence="3">
    <location>
        <begin position="84"/>
        <end position="94"/>
    </location>
</feature>
<accession>A0A6G1CTN1</accession>
<dbReference type="OrthoDB" id="5835829at2759"/>
<evidence type="ECO:0000256" key="3">
    <source>
        <dbReference type="SAM" id="MobiDB-lite"/>
    </source>
</evidence>
<feature type="region of interest" description="Disordered" evidence="3">
    <location>
        <begin position="60"/>
        <end position="100"/>
    </location>
</feature>
<evidence type="ECO:0000256" key="1">
    <source>
        <dbReference type="ARBA" id="ARBA00009995"/>
    </source>
</evidence>
<feature type="compositionally biased region" description="Basic and acidic residues" evidence="3">
    <location>
        <begin position="65"/>
        <end position="77"/>
    </location>
</feature>
<evidence type="ECO:0000256" key="2">
    <source>
        <dbReference type="ARBA" id="ARBA00022676"/>
    </source>
</evidence>
<evidence type="ECO:0000313" key="4">
    <source>
        <dbReference type="EMBL" id="KAF0903431.1"/>
    </source>
</evidence>
<keyword evidence="5" id="KW-1185">Reference proteome</keyword>
<gene>
    <name evidence="4" type="ORF">E2562_027715</name>
</gene>
<dbReference type="InterPro" id="IPR050481">
    <property type="entry name" value="UDP-glycosyltransf_plant"/>
</dbReference>
<proteinExistence type="inferred from homology"/>
<organism evidence="4 5">
    <name type="scientific">Oryza meyeriana var. granulata</name>
    <dbReference type="NCBI Taxonomy" id="110450"/>
    <lineage>
        <taxon>Eukaryota</taxon>
        <taxon>Viridiplantae</taxon>
        <taxon>Streptophyta</taxon>
        <taxon>Embryophyta</taxon>
        <taxon>Tracheophyta</taxon>
        <taxon>Spermatophyta</taxon>
        <taxon>Magnoliopsida</taxon>
        <taxon>Liliopsida</taxon>
        <taxon>Poales</taxon>
        <taxon>Poaceae</taxon>
        <taxon>BOP clade</taxon>
        <taxon>Oryzoideae</taxon>
        <taxon>Oryzeae</taxon>
        <taxon>Oryzinae</taxon>
        <taxon>Oryza</taxon>
        <taxon>Oryza meyeriana</taxon>
    </lineage>
</organism>